<dbReference type="InterPro" id="IPR023213">
    <property type="entry name" value="CAT-like_dom_sf"/>
</dbReference>
<dbReference type="GO" id="GO:0031405">
    <property type="term" value="F:lipoic acid binding"/>
    <property type="evidence" value="ECO:0007669"/>
    <property type="project" value="TreeGrafter"/>
</dbReference>
<dbReference type="PANTHER" id="PTHR43178:SF12">
    <property type="entry name" value="DIHYDROLIPOAMIDE ACETYLTRANSFERASE COMPONENT OF PYRUVATE DEHYDROGENASE COMPLEX"/>
    <property type="match status" value="1"/>
</dbReference>
<dbReference type="Proteomes" id="UP000001740">
    <property type="component" value="Chromosome"/>
</dbReference>
<sequence>MPTTLNDDADLHAWHPGNDVTVRLVRGIVRACQAVPALKAWFDGDALSRTLHNQIDIGIAVDTEEGLFVPALRNADMLDAHGIREPD</sequence>
<name>A0A0K0GFG2_XANOP</name>
<dbReference type="EMBL" id="CP000967">
    <property type="protein sequence ID" value="ACD56803.1"/>
    <property type="molecule type" value="Genomic_DNA"/>
</dbReference>
<evidence type="ECO:0000256" key="2">
    <source>
        <dbReference type="ARBA" id="ARBA00022679"/>
    </source>
</evidence>
<proteinExistence type="predicted"/>
<dbReference type="GO" id="GO:0005737">
    <property type="term" value="C:cytoplasm"/>
    <property type="evidence" value="ECO:0007669"/>
    <property type="project" value="TreeGrafter"/>
</dbReference>
<evidence type="ECO:0000313" key="5">
    <source>
        <dbReference type="EMBL" id="ACD56803.1"/>
    </source>
</evidence>
<comment type="cofactor">
    <cofactor evidence="1">
        <name>(R)-lipoate</name>
        <dbReference type="ChEBI" id="CHEBI:83088"/>
    </cofactor>
</comment>
<dbReference type="Gene3D" id="3.30.559.10">
    <property type="entry name" value="Chloramphenicol acetyltransferase-like domain"/>
    <property type="match status" value="1"/>
</dbReference>
<accession>A0A0K0GFG2</accession>
<gene>
    <name evidence="5" type="ordered locus">PXO_03352</name>
</gene>
<evidence type="ECO:0000313" key="6">
    <source>
        <dbReference type="Proteomes" id="UP000001740"/>
    </source>
</evidence>
<keyword evidence="3 5" id="KW-0012">Acyltransferase</keyword>
<dbReference type="eggNOG" id="COG0508">
    <property type="taxonomic scope" value="Bacteria"/>
</dbReference>
<dbReference type="Pfam" id="PF00198">
    <property type="entry name" value="2-oxoacid_dh"/>
    <property type="match status" value="1"/>
</dbReference>
<dbReference type="PANTHER" id="PTHR43178">
    <property type="entry name" value="DIHYDROLIPOAMIDE ACETYLTRANSFERASE COMPONENT OF PYRUVATE DEHYDROGENASE COMPLEX"/>
    <property type="match status" value="1"/>
</dbReference>
<evidence type="ECO:0000256" key="1">
    <source>
        <dbReference type="ARBA" id="ARBA00001938"/>
    </source>
</evidence>
<organism evidence="5 6">
    <name type="scientific">Xanthomonas oryzae pv. oryzae (strain PXO99A)</name>
    <dbReference type="NCBI Taxonomy" id="360094"/>
    <lineage>
        <taxon>Bacteria</taxon>
        <taxon>Pseudomonadati</taxon>
        <taxon>Pseudomonadota</taxon>
        <taxon>Gammaproteobacteria</taxon>
        <taxon>Lysobacterales</taxon>
        <taxon>Lysobacteraceae</taxon>
        <taxon>Xanthomonas</taxon>
    </lineage>
</organism>
<keyword evidence="2 5" id="KW-0808">Transferase</keyword>
<dbReference type="InterPro" id="IPR001078">
    <property type="entry name" value="2-oxoacid_DH_actylTfrase"/>
</dbReference>
<dbReference type="KEGG" id="xop:PXO_03352"/>
<dbReference type="GO" id="GO:0016407">
    <property type="term" value="F:acetyltransferase activity"/>
    <property type="evidence" value="ECO:0007669"/>
    <property type="project" value="TreeGrafter"/>
</dbReference>
<evidence type="ECO:0000256" key="3">
    <source>
        <dbReference type="ARBA" id="ARBA00023315"/>
    </source>
</evidence>
<dbReference type="PATRIC" id="fig|291331.8.peg.154"/>
<dbReference type="SUPFAM" id="SSF52777">
    <property type="entry name" value="CoA-dependent acyltransferases"/>
    <property type="match status" value="1"/>
</dbReference>
<feature type="domain" description="2-oxoacid dehydrogenase acyltransferase catalytic" evidence="4">
    <location>
        <begin position="21"/>
        <end position="83"/>
    </location>
</feature>
<reference evidence="5 6" key="1">
    <citation type="journal article" date="2008" name="BMC Genomics">
        <title>Genome sequence and rapid evolution of the rice pathogen Xanthomonas oryzae pv. oryzae PXO99A.</title>
        <authorList>
            <person name="Salzberg S.L."/>
            <person name="Sommer D.D."/>
            <person name="Schatz M.C."/>
            <person name="Phillippy A.M."/>
            <person name="Rabinowicz P.D."/>
            <person name="Tsuge S."/>
            <person name="Furutani A."/>
            <person name="Ochiai H."/>
            <person name="Delcher A.L."/>
            <person name="Kelley D."/>
            <person name="Madupu R."/>
            <person name="Puiu D."/>
            <person name="Radune D."/>
            <person name="Shumway M."/>
            <person name="Trapnell C."/>
            <person name="Aparna G."/>
            <person name="Jha G."/>
            <person name="Pandey A."/>
            <person name="Patil P.B."/>
            <person name="Ishihara H."/>
            <person name="Meyer D.F."/>
            <person name="Szurek B."/>
            <person name="Verdier V."/>
            <person name="Koebnik R."/>
            <person name="Dow J.M."/>
            <person name="Ryan R.P."/>
            <person name="Hirata H."/>
            <person name="Tsuyumu S."/>
            <person name="Won Lee S."/>
            <person name="Seo Y.S."/>
            <person name="Sriariyanum M."/>
            <person name="Ronald P.C."/>
            <person name="Sonti R.V."/>
            <person name="Van Sluys M.A."/>
            <person name="Leach J.E."/>
            <person name="White F.F."/>
            <person name="Bogdanove A.J."/>
        </authorList>
    </citation>
    <scope>NUCLEOTIDE SEQUENCE [LARGE SCALE GENOMIC DNA]</scope>
    <source>
        <strain evidence="5 6">PXO99A</strain>
    </source>
</reference>
<evidence type="ECO:0000259" key="4">
    <source>
        <dbReference type="Pfam" id="PF00198"/>
    </source>
</evidence>
<dbReference type="AlphaFoldDB" id="A0A0K0GFG2"/>
<protein>
    <submittedName>
        <fullName evidence="5">Dihydrolipoamide acyltransferase</fullName>
    </submittedName>
</protein>
<dbReference type="InterPro" id="IPR050743">
    <property type="entry name" value="2-oxoacid_DH_E2_comp"/>
</dbReference>
<dbReference type="HOGENOM" id="CLU_2482547_0_0_6"/>